<dbReference type="InterPro" id="IPR005625">
    <property type="entry name" value="PepSY-ass_TM"/>
</dbReference>
<feature type="transmembrane region" description="Helical" evidence="1">
    <location>
        <begin position="413"/>
        <end position="441"/>
    </location>
</feature>
<feature type="transmembrane region" description="Helical" evidence="1">
    <location>
        <begin position="199"/>
        <end position="217"/>
    </location>
</feature>
<dbReference type="AlphaFoldDB" id="A0A062UHN2"/>
<keyword evidence="3" id="KW-1185">Reference proteome</keyword>
<reference evidence="2 3" key="1">
    <citation type="journal article" date="2014" name="Antonie Van Leeuwenhoek">
        <title>Hyphomonas beringensis sp. nov. and Hyphomonas chukchiensis sp. nov., isolated from surface seawater of the Bering Sea and Chukchi Sea.</title>
        <authorList>
            <person name="Li C."/>
            <person name="Lai Q."/>
            <person name="Li G."/>
            <person name="Dong C."/>
            <person name="Wang J."/>
            <person name="Liao Y."/>
            <person name="Shao Z."/>
        </authorList>
    </citation>
    <scope>NUCLEOTIDE SEQUENCE [LARGE SCALE GENOMIC DNA]</scope>
    <source>
        <strain evidence="2 3">BH-BN04-4</strain>
    </source>
</reference>
<dbReference type="STRING" id="1280947.HY30_07480"/>
<feature type="transmembrane region" description="Helical" evidence="1">
    <location>
        <begin position="373"/>
        <end position="393"/>
    </location>
</feature>
<sequence>MASAFRSGLQHRVWRWHFMAGLVVIPFVVILALTGATYLFKPQVEAAVEAGINAKASGAAGAMLPADALVATALAAHEGYVLKRYVLPDGPEDLTAEVEIVGDGPARYLWLDTHTGAILHDVKSDGRIMTFVSRIHGTLLGGNRGSLVVETMASWTIILIVTGLYLWWPRGVAWWRVFVPDFSVRLGRRDMWKKLHGSAGAWIGALVLVMLLSGLPWTQVWGAGFTRAKALAGLKTPGQEWFVTLQSGGAHAGHDMGGAALWKTGSEADENAMIAGMGEMAPAGISLQDVVDKVVPQGLWAPVNIQPPRGENGVWTVRAMPQFRPRYETVHYDKWTGDEVMRIRFADQNVADRTVAYGVAFHEGALFGWANQVLGVIAALGVVMLSVTGGVMWWKRRPKGHIGVPPMPADRRIAAGVIILIVALALFLPMAGVTLLAALGLDTAWRAATAKR</sequence>
<feature type="transmembrane region" description="Helical" evidence="1">
    <location>
        <begin position="16"/>
        <end position="40"/>
    </location>
</feature>
<evidence type="ECO:0008006" key="4">
    <source>
        <dbReference type="Google" id="ProtNLM"/>
    </source>
</evidence>
<dbReference type="RefSeq" id="WP_051615529.1">
    <property type="nucleotide sequence ID" value="NZ_AWFG01000052.1"/>
</dbReference>
<protein>
    <recommendedName>
        <fullName evidence="4">PepSY domain-containing protein</fullName>
    </recommendedName>
</protein>
<dbReference type="EMBL" id="AWFG01000052">
    <property type="protein sequence ID" value="KCZ56089.1"/>
    <property type="molecule type" value="Genomic_DNA"/>
</dbReference>
<proteinExistence type="predicted"/>
<accession>A0A062UHN2</accession>
<comment type="caution">
    <text evidence="2">The sequence shown here is derived from an EMBL/GenBank/DDBJ whole genome shotgun (WGS) entry which is preliminary data.</text>
</comment>
<dbReference type="PANTHER" id="PTHR34219">
    <property type="entry name" value="IRON-REGULATED INNER MEMBRANE PROTEIN-RELATED"/>
    <property type="match status" value="1"/>
</dbReference>
<gene>
    <name evidence="2" type="ORF">HY30_07480</name>
</gene>
<organism evidence="2 3">
    <name type="scientific">Hyphomonas chukchiensis</name>
    <dbReference type="NCBI Taxonomy" id="1280947"/>
    <lineage>
        <taxon>Bacteria</taxon>
        <taxon>Pseudomonadati</taxon>
        <taxon>Pseudomonadota</taxon>
        <taxon>Alphaproteobacteria</taxon>
        <taxon>Hyphomonadales</taxon>
        <taxon>Hyphomonadaceae</taxon>
        <taxon>Hyphomonas</taxon>
    </lineage>
</organism>
<dbReference type="Pfam" id="PF03929">
    <property type="entry name" value="PepSY_TM"/>
    <property type="match status" value="1"/>
</dbReference>
<dbReference type="eggNOG" id="COG3182">
    <property type="taxonomic scope" value="Bacteria"/>
</dbReference>
<keyword evidence="1" id="KW-0472">Membrane</keyword>
<evidence type="ECO:0000313" key="3">
    <source>
        <dbReference type="Proteomes" id="UP000027190"/>
    </source>
</evidence>
<name>A0A062UHN2_9PROT</name>
<evidence type="ECO:0000256" key="1">
    <source>
        <dbReference type="SAM" id="Phobius"/>
    </source>
</evidence>
<evidence type="ECO:0000313" key="2">
    <source>
        <dbReference type="EMBL" id="KCZ56089.1"/>
    </source>
</evidence>
<dbReference type="PATRIC" id="fig|1280947.3.peg.2919"/>
<dbReference type="Proteomes" id="UP000027190">
    <property type="component" value="Unassembled WGS sequence"/>
</dbReference>
<dbReference type="PANTHER" id="PTHR34219:SF1">
    <property type="entry name" value="PEPSY DOMAIN-CONTAINING PROTEIN"/>
    <property type="match status" value="1"/>
</dbReference>
<keyword evidence="1" id="KW-0812">Transmembrane</keyword>
<feature type="transmembrane region" description="Helical" evidence="1">
    <location>
        <begin position="147"/>
        <end position="168"/>
    </location>
</feature>
<dbReference type="OrthoDB" id="9791166at2"/>
<keyword evidence="1" id="KW-1133">Transmembrane helix</keyword>